<evidence type="ECO:0000256" key="6">
    <source>
        <dbReference type="ARBA" id="ARBA00022692"/>
    </source>
</evidence>
<dbReference type="STRING" id="27342.A0A0H2RZD8"/>
<evidence type="ECO:0000313" key="15">
    <source>
        <dbReference type="Proteomes" id="UP000053477"/>
    </source>
</evidence>
<evidence type="ECO:0000256" key="13">
    <source>
        <dbReference type="SAM" id="SignalP"/>
    </source>
</evidence>
<name>A0A0H2RZD8_9AGAM</name>
<comment type="pathway">
    <text evidence="2">Protein modification; protein glycosylation.</text>
</comment>
<dbReference type="Proteomes" id="UP000053477">
    <property type="component" value="Unassembled WGS sequence"/>
</dbReference>
<dbReference type="GO" id="GO:0006487">
    <property type="term" value="P:protein N-linked glycosylation"/>
    <property type="evidence" value="ECO:0007669"/>
    <property type="project" value="TreeGrafter"/>
</dbReference>
<dbReference type="OrthoDB" id="19039at2759"/>
<feature type="transmembrane region" description="Helical" evidence="12">
    <location>
        <begin position="349"/>
        <end position="372"/>
    </location>
</feature>
<keyword evidence="15" id="KW-1185">Reference proteome</keyword>
<evidence type="ECO:0000256" key="12">
    <source>
        <dbReference type="RuleBase" id="RU363075"/>
    </source>
</evidence>
<comment type="similarity">
    <text evidence="3 12">Belongs to the glycosyltransferase 22 family.</text>
</comment>
<dbReference type="Pfam" id="PF03901">
    <property type="entry name" value="Glyco_transf_22"/>
    <property type="match status" value="1"/>
</dbReference>
<dbReference type="GO" id="GO:0052917">
    <property type="term" value="F:dol-P-Man:Man(7)GlcNAc(2)-PP-Dol alpha-1,6-mannosyltransferase activity"/>
    <property type="evidence" value="ECO:0007669"/>
    <property type="project" value="UniProtKB-EC"/>
</dbReference>
<evidence type="ECO:0000256" key="2">
    <source>
        <dbReference type="ARBA" id="ARBA00004922"/>
    </source>
</evidence>
<evidence type="ECO:0000256" key="3">
    <source>
        <dbReference type="ARBA" id="ARBA00007063"/>
    </source>
</evidence>
<evidence type="ECO:0000256" key="10">
    <source>
        <dbReference type="ARBA" id="ARBA00044721"/>
    </source>
</evidence>
<dbReference type="EMBL" id="KQ085908">
    <property type="protein sequence ID" value="KLO17109.1"/>
    <property type="molecule type" value="Genomic_DNA"/>
</dbReference>
<comment type="subcellular location">
    <subcellularLocation>
        <location evidence="1 12">Endoplasmic reticulum membrane</location>
        <topology evidence="1 12">Multi-pass membrane protein</topology>
    </subcellularLocation>
</comment>
<evidence type="ECO:0000256" key="4">
    <source>
        <dbReference type="ARBA" id="ARBA00022676"/>
    </source>
</evidence>
<dbReference type="PANTHER" id="PTHR22760">
    <property type="entry name" value="GLYCOSYLTRANSFERASE"/>
    <property type="match status" value="1"/>
</dbReference>
<dbReference type="EC" id="2.4.1.-" evidence="12"/>
<dbReference type="InParanoid" id="A0A0H2RZD8"/>
<accession>A0A0H2RZD8</accession>
<keyword evidence="8 12" id="KW-1133">Transmembrane helix</keyword>
<evidence type="ECO:0000256" key="8">
    <source>
        <dbReference type="ARBA" id="ARBA00022989"/>
    </source>
</evidence>
<feature type="transmembrane region" description="Helical" evidence="12">
    <location>
        <begin position="322"/>
        <end position="342"/>
    </location>
</feature>
<comment type="function">
    <text evidence="10">Mannosyltransferase that operates in the biosynthetic pathway of dolichol-linked oligosaccharides, the glycan precursors employed in protein asparagine (N)-glycosylation. The assembly of dolichol-linked oligosaccharides begins on the cytosolic side of the endoplasmic reticulum membrane and finishes in its lumen. The sequential addition of sugars to dolichol pyrophosphate produces dolichol-linked oligosaccharides containing fourteen sugars, including two GlcNAcs, nine mannoses and three glucoses. Once assembled, the oligosaccharide is transferred from the lipid to nascent proteins by oligosaccharyltransferases. In the lumen of the endoplasmic reticulum, adds the eighth mannose residue in an alpha-1,6 linkage onto Man(7)GlcNAc(2)-PP-dolichol to produce Man(8)GlcNAc(2)-PP-dolichol.</text>
</comment>
<dbReference type="PANTHER" id="PTHR22760:SF1">
    <property type="entry name" value="DOL-P-MAN:MAN(7)GLCNAC(2)-PP-DOL ALPHA-1,6-MANNOSYLTRANSFERASE"/>
    <property type="match status" value="1"/>
</dbReference>
<reference evidence="14 15" key="1">
    <citation type="submission" date="2015-04" db="EMBL/GenBank/DDBJ databases">
        <title>Complete genome sequence of Schizopora paradoxa KUC8140, a cosmopolitan wood degrader in East Asia.</title>
        <authorList>
            <consortium name="DOE Joint Genome Institute"/>
            <person name="Min B."/>
            <person name="Park H."/>
            <person name="Jang Y."/>
            <person name="Kim J.-J."/>
            <person name="Kim K.H."/>
            <person name="Pangilinan J."/>
            <person name="Lipzen A."/>
            <person name="Riley R."/>
            <person name="Grigoriev I.V."/>
            <person name="Spatafora J.W."/>
            <person name="Choi I.-G."/>
        </authorList>
    </citation>
    <scope>NUCLEOTIDE SEQUENCE [LARGE SCALE GENOMIC DNA]</scope>
    <source>
        <strain evidence="14 15">KUC8140</strain>
    </source>
</reference>
<comment type="catalytic activity">
    <reaction evidence="11">
        <text>an alpha-D-Man-(1-&gt;2)-alpha-D-Man-(1-&gt;2)-alpha-D-Man-(1-&gt;3)-[alpha-D-Man-(1-&gt;2)-alpha-D-Man-(1-&gt;3)-alpha-D-Man-(1-&gt;6)]-beta-D-Man-(1-&gt;4)-beta-D-GlcNAc-(1-&gt;4)-alpha-D-GlcNAc-diphospho-di-trans,poly-cis-dolichol + a di-trans,poly-cis-dolichyl beta-D-mannosyl phosphate = an alpha-D-Man-(1-&gt;2)-alpha-D-Man-(1-&gt;2)-alpha-D-Man-(1-&gt;3)-[alpha-D-Man-(1-&gt;2)-alpha-D-Man-(1-&gt;3)-[alpha-D-Man-(1-&gt;6)]-alpha-D-Man-(1-&gt;6)]-beta-D-Man-(1-&gt;4)-beta-D-GlcNAc-(1-&gt;4)-alpha-D-GlcNAc-diphospho-di-trans,poly-cis-dolichol + a di-trans,poly-cis-dolichyl phosphate + H(+)</text>
        <dbReference type="Rhea" id="RHEA:29535"/>
        <dbReference type="Rhea" id="RHEA-COMP:19498"/>
        <dbReference type="Rhea" id="RHEA-COMP:19501"/>
        <dbReference type="Rhea" id="RHEA-COMP:19518"/>
        <dbReference type="Rhea" id="RHEA-COMP:19519"/>
        <dbReference type="ChEBI" id="CHEBI:15378"/>
        <dbReference type="ChEBI" id="CHEBI:57683"/>
        <dbReference type="ChEBI" id="CHEBI:58211"/>
        <dbReference type="ChEBI" id="CHEBI:132517"/>
        <dbReference type="ChEBI" id="CHEBI:132519"/>
        <dbReference type="EC" id="2.4.1.260"/>
    </reaction>
    <physiologicalReaction direction="left-to-right" evidence="11">
        <dbReference type="Rhea" id="RHEA:29536"/>
    </physiologicalReaction>
</comment>
<keyword evidence="6 12" id="KW-0812">Transmembrane</keyword>
<dbReference type="InterPro" id="IPR005599">
    <property type="entry name" value="GPI_mannosylTrfase"/>
</dbReference>
<evidence type="ECO:0000313" key="14">
    <source>
        <dbReference type="EMBL" id="KLO17109.1"/>
    </source>
</evidence>
<gene>
    <name evidence="14" type="ORF">SCHPADRAFT_900894</name>
</gene>
<keyword evidence="13" id="KW-0732">Signal</keyword>
<protein>
    <recommendedName>
        <fullName evidence="12">Mannosyltransferase</fullName>
        <ecNumber evidence="12">2.4.1.-</ecNumber>
    </recommendedName>
</protein>
<evidence type="ECO:0000256" key="1">
    <source>
        <dbReference type="ARBA" id="ARBA00004477"/>
    </source>
</evidence>
<sequence length="525" mass="59303">MSLLMDAAIFATAVAHVILTPYTKVEESFNLHAIHDILAFGVTPDVVKNNYDHVIFPGALPRSFVGSLLLSCIVYPIAYVFEIFDLVKTKPDIQILVRLCLAAVNAVALSFLRRAVSKRYGFGTSVFFTIITCSQFHLPFWMGRTIPNMFAFAPFTVGFSYMINRMPHTKRPSPKEIIVAVSVQTFASVVLRAEVSLLVGFLVFQCFLSGWMTLVRLMKVCVVAGLLSAMTTIAIDSYFWGQWPLWPEFYSIYFNVYEGKSANWGTEPFSAYWLKYIPKLAMSSLPLAIVGIISDSRIRRVLIVPVEYITFISLLGHKEWRFVIYTIPFFNVAGARGAYWLIKQKKTTVFGRLSILLVVGCLAANVLLTALMTSISRDNYPGGTALARFNELYTELDHVHVHIDNLAAQTGASLFLQENSPPSLLISKDKALMKNSWIYNKTEHLSASDITAGKHFTHAITENPDAFSSSQWRRVEPISSFEQFRWKQTPTTVSGDQINPKGNLWEMVPMVEIHYENKLWILERL</sequence>
<feature type="chain" id="PRO_5012655627" description="Mannosyltransferase" evidence="13">
    <location>
        <begin position="16"/>
        <end position="525"/>
    </location>
</feature>
<dbReference type="UniPathway" id="UPA00378"/>
<evidence type="ECO:0000256" key="9">
    <source>
        <dbReference type="ARBA" id="ARBA00023136"/>
    </source>
</evidence>
<feature type="transmembrane region" description="Helical" evidence="12">
    <location>
        <begin position="119"/>
        <end position="140"/>
    </location>
</feature>
<evidence type="ECO:0000256" key="11">
    <source>
        <dbReference type="ARBA" id="ARBA00048899"/>
    </source>
</evidence>
<organism evidence="14 15">
    <name type="scientific">Schizopora paradoxa</name>
    <dbReference type="NCBI Taxonomy" id="27342"/>
    <lineage>
        <taxon>Eukaryota</taxon>
        <taxon>Fungi</taxon>
        <taxon>Dikarya</taxon>
        <taxon>Basidiomycota</taxon>
        <taxon>Agaricomycotina</taxon>
        <taxon>Agaricomycetes</taxon>
        <taxon>Hymenochaetales</taxon>
        <taxon>Schizoporaceae</taxon>
        <taxon>Schizopora</taxon>
    </lineage>
</organism>
<proteinExistence type="inferred from homology"/>
<keyword evidence="4 12" id="KW-0328">Glycosyltransferase</keyword>
<feature type="transmembrane region" description="Helical" evidence="12">
    <location>
        <begin position="221"/>
        <end position="240"/>
    </location>
</feature>
<dbReference type="FunCoup" id="A0A0H2RZD8">
    <property type="interactions" value="174"/>
</dbReference>
<evidence type="ECO:0000256" key="5">
    <source>
        <dbReference type="ARBA" id="ARBA00022679"/>
    </source>
</evidence>
<feature type="transmembrane region" description="Helical" evidence="12">
    <location>
        <begin position="197"/>
        <end position="214"/>
    </location>
</feature>
<feature type="transmembrane region" description="Helical" evidence="12">
    <location>
        <begin position="93"/>
        <end position="112"/>
    </location>
</feature>
<keyword evidence="7 12" id="KW-0256">Endoplasmic reticulum</keyword>
<keyword evidence="9 12" id="KW-0472">Membrane</keyword>
<keyword evidence="5 14" id="KW-0808">Transferase</keyword>
<dbReference type="GO" id="GO:0005789">
    <property type="term" value="C:endoplasmic reticulum membrane"/>
    <property type="evidence" value="ECO:0007669"/>
    <property type="project" value="UniProtKB-SubCell"/>
</dbReference>
<evidence type="ECO:0000256" key="7">
    <source>
        <dbReference type="ARBA" id="ARBA00022824"/>
    </source>
</evidence>
<feature type="transmembrane region" description="Helical" evidence="12">
    <location>
        <begin position="63"/>
        <end position="81"/>
    </location>
</feature>
<dbReference type="AlphaFoldDB" id="A0A0H2RZD8"/>
<feature type="signal peptide" evidence="13">
    <location>
        <begin position="1"/>
        <end position="15"/>
    </location>
</feature>